<evidence type="ECO:0000313" key="4">
    <source>
        <dbReference type="Proteomes" id="UP000597444"/>
    </source>
</evidence>
<proteinExistence type="predicted"/>
<dbReference type="GO" id="GO:0016627">
    <property type="term" value="F:oxidoreductase activity, acting on the CH-CH group of donors"/>
    <property type="evidence" value="ECO:0007669"/>
    <property type="project" value="TreeGrafter"/>
</dbReference>
<dbReference type="EMBL" id="BNJK01000001">
    <property type="protein sequence ID" value="GHO94832.1"/>
    <property type="molecule type" value="Genomic_DNA"/>
</dbReference>
<evidence type="ECO:0000259" key="2">
    <source>
        <dbReference type="Pfam" id="PF01243"/>
    </source>
</evidence>
<organism evidence="3 4">
    <name type="scientific">Reticulibacter mediterranei</name>
    <dbReference type="NCBI Taxonomy" id="2778369"/>
    <lineage>
        <taxon>Bacteria</taxon>
        <taxon>Bacillati</taxon>
        <taxon>Chloroflexota</taxon>
        <taxon>Ktedonobacteria</taxon>
        <taxon>Ktedonobacterales</taxon>
        <taxon>Reticulibacteraceae</taxon>
        <taxon>Reticulibacter</taxon>
    </lineage>
</organism>
<dbReference type="GO" id="GO:0005829">
    <property type="term" value="C:cytosol"/>
    <property type="evidence" value="ECO:0007669"/>
    <property type="project" value="TreeGrafter"/>
</dbReference>
<accession>A0A8J3N565</accession>
<dbReference type="AlphaFoldDB" id="A0A8J3N565"/>
<comment type="caution">
    <text evidence="3">The sequence shown here is derived from an EMBL/GenBank/DDBJ whole genome shotgun (WGS) entry which is preliminary data.</text>
</comment>
<sequence length="140" mass="15648">MATLTEEQRQFLLGKIKTGKLATVRTDGKPHVVPVWYHLDGDIIVFNTGSKTVKAVNMRRDPRVCLCIDDEQPPFAYIRLEGIAALSGDLEEVKHWATLIGGRYMGEDQAEAYGNRNGVPGELLVRVTLTKVYFEKEIAS</sequence>
<protein>
    <submittedName>
        <fullName evidence="3">PPOX class F420-dependent enzyme</fullName>
    </submittedName>
</protein>
<dbReference type="NCBIfam" id="TIGR03618">
    <property type="entry name" value="Rv1155_F420"/>
    <property type="match status" value="1"/>
</dbReference>
<evidence type="ECO:0000313" key="3">
    <source>
        <dbReference type="EMBL" id="GHO94832.1"/>
    </source>
</evidence>
<dbReference type="GO" id="GO:0070967">
    <property type="term" value="F:coenzyme F420 binding"/>
    <property type="evidence" value="ECO:0007669"/>
    <property type="project" value="TreeGrafter"/>
</dbReference>
<dbReference type="SUPFAM" id="SSF50475">
    <property type="entry name" value="FMN-binding split barrel"/>
    <property type="match status" value="1"/>
</dbReference>
<evidence type="ECO:0000256" key="1">
    <source>
        <dbReference type="ARBA" id="ARBA00023002"/>
    </source>
</evidence>
<keyword evidence="1" id="KW-0560">Oxidoreductase</keyword>
<dbReference type="Proteomes" id="UP000597444">
    <property type="component" value="Unassembled WGS sequence"/>
</dbReference>
<gene>
    <name evidence="3" type="ORF">KSF_048800</name>
</gene>
<dbReference type="InterPro" id="IPR019920">
    <property type="entry name" value="F420-binding_dom_put"/>
</dbReference>
<dbReference type="InterPro" id="IPR011576">
    <property type="entry name" value="Pyridox_Oxase_N"/>
</dbReference>
<dbReference type="InterPro" id="IPR012349">
    <property type="entry name" value="Split_barrel_FMN-bd"/>
</dbReference>
<dbReference type="InterPro" id="IPR052019">
    <property type="entry name" value="F420H2_bilvrd_red/Heme_oxyg"/>
</dbReference>
<reference evidence="3" key="1">
    <citation type="submission" date="2020-10" db="EMBL/GenBank/DDBJ databases">
        <title>Taxonomic study of unclassified bacteria belonging to the class Ktedonobacteria.</title>
        <authorList>
            <person name="Yabe S."/>
            <person name="Wang C.M."/>
            <person name="Zheng Y."/>
            <person name="Sakai Y."/>
            <person name="Cavaletti L."/>
            <person name="Monciardini P."/>
            <person name="Donadio S."/>
        </authorList>
    </citation>
    <scope>NUCLEOTIDE SEQUENCE</scope>
    <source>
        <strain evidence="3">ID150040</strain>
    </source>
</reference>
<dbReference type="PANTHER" id="PTHR35176:SF1">
    <property type="entry name" value="F420H(2)-DEPENDENT BILIVERDIN REDUCTASE"/>
    <property type="match status" value="1"/>
</dbReference>
<feature type="domain" description="Pyridoxamine 5'-phosphate oxidase N-terminal" evidence="2">
    <location>
        <begin position="4"/>
        <end position="134"/>
    </location>
</feature>
<name>A0A8J3N565_9CHLR</name>
<dbReference type="Gene3D" id="2.30.110.10">
    <property type="entry name" value="Electron Transport, Fmn-binding Protein, Chain A"/>
    <property type="match status" value="1"/>
</dbReference>
<keyword evidence="4" id="KW-1185">Reference proteome</keyword>
<dbReference type="Pfam" id="PF01243">
    <property type="entry name" value="PNPOx_N"/>
    <property type="match status" value="1"/>
</dbReference>
<dbReference type="PANTHER" id="PTHR35176">
    <property type="entry name" value="HEME OXYGENASE HI_0854-RELATED"/>
    <property type="match status" value="1"/>
</dbReference>
<dbReference type="RefSeq" id="WP_220205544.1">
    <property type="nucleotide sequence ID" value="NZ_BNJK01000001.1"/>
</dbReference>